<accession>A0ABQ9XLK0</accession>
<keyword evidence="3" id="KW-1185">Reference proteome</keyword>
<proteinExistence type="predicted"/>
<sequence length="150" mass="17130">MNERVRLHGQSCPSDASLPTEPICFSSRLPSRPQMPCLRFHSWTAAEVTILQTEPTKNDRLSAEVPFGPRRFPMRAVFRVQPPHFPPHTRSERDNEERTHTRCPTGHASLFDPTFEADSSQPSLDHPLTESALLALQRRWQAIARRSGHE</sequence>
<name>A0ABQ9XLK0_9EUKA</name>
<dbReference type="Proteomes" id="UP001281761">
    <property type="component" value="Unassembled WGS sequence"/>
</dbReference>
<evidence type="ECO:0000313" key="3">
    <source>
        <dbReference type="Proteomes" id="UP001281761"/>
    </source>
</evidence>
<feature type="region of interest" description="Disordered" evidence="1">
    <location>
        <begin position="81"/>
        <end position="124"/>
    </location>
</feature>
<feature type="compositionally biased region" description="Basic and acidic residues" evidence="1">
    <location>
        <begin position="89"/>
        <end position="100"/>
    </location>
</feature>
<comment type="caution">
    <text evidence="2">The sequence shown here is derived from an EMBL/GenBank/DDBJ whole genome shotgun (WGS) entry which is preliminary data.</text>
</comment>
<reference evidence="2 3" key="1">
    <citation type="journal article" date="2022" name="bioRxiv">
        <title>Genomics of Preaxostyla Flagellates Illuminates Evolutionary Transitions and the Path Towards Mitochondrial Loss.</title>
        <authorList>
            <person name="Novak L.V.F."/>
            <person name="Treitli S.C."/>
            <person name="Pyrih J."/>
            <person name="Halakuc P."/>
            <person name="Pipaliya S.V."/>
            <person name="Vacek V."/>
            <person name="Brzon O."/>
            <person name="Soukal P."/>
            <person name="Eme L."/>
            <person name="Dacks J.B."/>
            <person name="Karnkowska A."/>
            <person name="Elias M."/>
            <person name="Hampl V."/>
        </authorList>
    </citation>
    <scope>NUCLEOTIDE SEQUENCE [LARGE SCALE GENOMIC DNA]</scope>
    <source>
        <strain evidence="2">NAU3</strain>
        <tissue evidence="2">Gut</tissue>
    </source>
</reference>
<dbReference type="EMBL" id="JARBJD010000093">
    <property type="protein sequence ID" value="KAK2953293.1"/>
    <property type="molecule type" value="Genomic_DNA"/>
</dbReference>
<gene>
    <name evidence="2" type="ORF">BLNAU_11756</name>
</gene>
<organism evidence="2 3">
    <name type="scientific">Blattamonas nauphoetae</name>
    <dbReference type="NCBI Taxonomy" id="2049346"/>
    <lineage>
        <taxon>Eukaryota</taxon>
        <taxon>Metamonada</taxon>
        <taxon>Preaxostyla</taxon>
        <taxon>Oxymonadida</taxon>
        <taxon>Blattamonas</taxon>
    </lineage>
</organism>
<evidence type="ECO:0000256" key="1">
    <source>
        <dbReference type="SAM" id="MobiDB-lite"/>
    </source>
</evidence>
<protein>
    <submittedName>
        <fullName evidence="2">Uncharacterized protein</fullName>
    </submittedName>
</protein>
<evidence type="ECO:0000313" key="2">
    <source>
        <dbReference type="EMBL" id="KAK2953293.1"/>
    </source>
</evidence>